<reference evidence="4 5" key="1">
    <citation type="submission" date="2018-12" db="EMBL/GenBank/DDBJ databases">
        <title>Complete genome sequence of Haloplanus rallus MBLA0036.</title>
        <authorList>
            <person name="Nam Y.-d."/>
            <person name="Kang J."/>
            <person name="Chung W.-H."/>
            <person name="Park Y.S."/>
        </authorList>
    </citation>
    <scope>NUCLEOTIDE SEQUENCE [LARGE SCALE GENOMIC DNA]</scope>
    <source>
        <strain evidence="4 5">MBLA0036</strain>
    </source>
</reference>
<feature type="domain" description="HTH bat-type" evidence="3">
    <location>
        <begin position="150"/>
        <end position="201"/>
    </location>
</feature>
<protein>
    <submittedName>
        <fullName evidence="4">Helix-turn-helix domain-containing protein</fullName>
    </submittedName>
</protein>
<dbReference type="InterPro" id="IPR007050">
    <property type="entry name" value="HTH_bacterioopsin"/>
</dbReference>
<dbReference type="PANTHER" id="PTHR34236">
    <property type="entry name" value="DIMETHYL SULFOXIDE REDUCTASE TRANSCRIPTIONAL ACTIVATOR"/>
    <property type="match status" value="1"/>
</dbReference>
<keyword evidence="2" id="KW-0804">Transcription</keyword>
<evidence type="ECO:0000256" key="2">
    <source>
        <dbReference type="ARBA" id="ARBA00023163"/>
    </source>
</evidence>
<dbReference type="GeneID" id="43368168"/>
<evidence type="ECO:0000313" key="4">
    <source>
        <dbReference type="EMBL" id="QGX93553.1"/>
    </source>
</evidence>
<sequence>MPYAKLTIDLPSAVWIGEVSRAFPSTTFRVLSAVPSGDAGFGLLEIESEGMPAVLDALEDRSGISSLALMQRTDDTAIVQFETSEPLLLLSIQESGAPIELPLTIRDGEAVIELTASRDRLSEFGRQLEAFGMSYTLNRVYDTSESPDLLTDGQQELLVTAVEMGYYDTPRESTLTEVAEAADLAKSTASVTLHRAEERVVKEFVTERLDVALDEAPQAVS</sequence>
<gene>
    <name evidence="4" type="ORF">EI982_01460</name>
</gene>
<accession>A0A6B9FE70</accession>
<dbReference type="AlphaFoldDB" id="A0A6B9FE70"/>
<evidence type="ECO:0000259" key="3">
    <source>
        <dbReference type="Pfam" id="PF04967"/>
    </source>
</evidence>
<keyword evidence="5" id="KW-1185">Reference proteome</keyword>
<dbReference type="OrthoDB" id="51502at2157"/>
<name>A0A6B9FE70_9EURY</name>
<dbReference type="Pfam" id="PF04967">
    <property type="entry name" value="HTH_10"/>
    <property type="match status" value="1"/>
</dbReference>
<dbReference type="Proteomes" id="UP000428325">
    <property type="component" value="Chromosome"/>
</dbReference>
<dbReference type="EMBL" id="CP034345">
    <property type="protein sequence ID" value="QGX93553.1"/>
    <property type="molecule type" value="Genomic_DNA"/>
</dbReference>
<evidence type="ECO:0000313" key="5">
    <source>
        <dbReference type="Proteomes" id="UP000428325"/>
    </source>
</evidence>
<dbReference type="KEGG" id="hra:EI982_01460"/>
<proteinExistence type="predicted"/>
<organism evidence="4 5">
    <name type="scientific">Haloplanus rallus</name>
    <dbReference type="NCBI Taxonomy" id="1816183"/>
    <lineage>
        <taxon>Archaea</taxon>
        <taxon>Methanobacteriati</taxon>
        <taxon>Methanobacteriota</taxon>
        <taxon>Stenosarchaea group</taxon>
        <taxon>Halobacteria</taxon>
        <taxon>Halobacteriales</taxon>
        <taxon>Haloferacaceae</taxon>
        <taxon>Haloplanus</taxon>
    </lineage>
</organism>
<dbReference type="PANTHER" id="PTHR34236:SF1">
    <property type="entry name" value="DIMETHYL SULFOXIDE REDUCTASE TRANSCRIPTIONAL ACTIVATOR"/>
    <property type="match status" value="1"/>
</dbReference>
<evidence type="ECO:0000256" key="1">
    <source>
        <dbReference type="ARBA" id="ARBA00023015"/>
    </source>
</evidence>
<keyword evidence="1" id="KW-0805">Transcription regulation</keyword>
<dbReference type="RefSeq" id="WP_157687796.1">
    <property type="nucleotide sequence ID" value="NZ_CP034345.1"/>
</dbReference>